<reference evidence="1" key="2">
    <citation type="submission" date="2019-01" db="UniProtKB">
        <authorList>
            <consortium name="EnsemblPlants"/>
        </authorList>
    </citation>
    <scope>IDENTIFICATION</scope>
    <source>
        <strain evidence="1">cv. Heinz 1706</strain>
    </source>
</reference>
<evidence type="ECO:0000313" key="2">
    <source>
        <dbReference type="Proteomes" id="UP000004994"/>
    </source>
</evidence>
<dbReference type="Proteomes" id="UP000004994">
    <property type="component" value="Chromosome 4"/>
</dbReference>
<dbReference type="Gramene" id="Solyc04g072465.1.1">
    <property type="protein sequence ID" value="Solyc04g072465.1.1"/>
    <property type="gene ID" value="Solyc04g072465.1"/>
</dbReference>
<sequence length="88" mass="10071">MLKLVRFFLENTIAVEKTIFDPTTPLPTHFPFDPEFVKKAQTARNLAKLHLEDEVPPDIELGPFPLLGKEFCIFPAVTHLMQQKQSHA</sequence>
<keyword evidence="2" id="KW-1185">Reference proteome</keyword>
<evidence type="ECO:0000313" key="1">
    <source>
        <dbReference type="EnsemblPlants" id="Solyc04g072465.1.1"/>
    </source>
</evidence>
<accession>A0A3Q7G817</accession>
<dbReference type="EnsemblPlants" id="Solyc04g072465.1.1">
    <property type="protein sequence ID" value="Solyc04g072465.1.1"/>
    <property type="gene ID" value="Solyc04g072465.1"/>
</dbReference>
<protein>
    <submittedName>
        <fullName evidence="1">Uncharacterized protein</fullName>
    </submittedName>
</protein>
<dbReference type="AlphaFoldDB" id="A0A3Q7G817"/>
<organism evidence="1">
    <name type="scientific">Solanum lycopersicum</name>
    <name type="common">Tomato</name>
    <name type="synonym">Lycopersicon esculentum</name>
    <dbReference type="NCBI Taxonomy" id="4081"/>
    <lineage>
        <taxon>Eukaryota</taxon>
        <taxon>Viridiplantae</taxon>
        <taxon>Streptophyta</taxon>
        <taxon>Embryophyta</taxon>
        <taxon>Tracheophyta</taxon>
        <taxon>Spermatophyta</taxon>
        <taxon>Magnoliopsida</taxon>
        <taxon>eudicotyledons</taxon>
        <taxon>Gunneridae</taxon>
        <taxon>Pentapetalae</taxon>
        <taxon>asterids</taxon>
        <taxon>lamiids</taxon>
        <taxon>Solanales</taxon>
        <taxon>Solanaceae</taxon>
        <taxon>Solanoideae</taxon>
        <taxon>Solaneae</taxon>
        <taxon>Solanum</taxon>
        <taxon>Solanum subgen. Lycopersicon</taxon>
    </lineage>
</organism>
<dbReference type="InParanoid" id="A0A3Q7G817"/>
<proteinExistence type="predicted"/>
<name>A0A3Q7G817_SOLLC</name>
<reference evidence="1" key="1">
    <citation type="journal article" date="2012" name="Nature">
        <title>The tomato genome sequence provides insights into fleshy fruit evolution.</title>
        <authorList>
            <consortium name="Tomato Genome Consortium"/>
        </authorList>
    </citation>
    <scope>NUCLEOTIDE SEQUENCE [LARGE SCALE GENOMIC DNA]</scope>
    <source>
        <strain evidence="1">cv. Heinz 1706</strain>
    </source>
</reference>